<reference evidence="3" key="1">
    <citation type="submission" date="2011-07" db="EMBL/GenBank/DDBJ databases">
        <authorList>
            <consortium name="Caenorhabditis brenneri Sequencing and Analysis Consortium"/>
            <person name="Wilson R.K."/>
        </authorList>
    </citation>
    <scope>NUCLEOTIDE SEQUENCE [LARGE SCALE GENOMIC DNA]</scope>
    <source>
        <strain evidence="3">PB2801</strain>
    </source>
</reference>
<evidence type="ECO:0000313" key="3">
    <source>
        <dbReference type="Proteomes" id="UP000008068"/>
    </source>
</evidence>
<protein>
    <submittedName>
        <fullName evidence="2">Uncharacterized protein</fullName>
    </submittedName>
</protein>
<accession>G0M7L2</accession>
<proteinExistence type="predicted"/>
<evidence type="ECO:0000256" key="1">
    <source>
        <dbReference type="SAM" id="MobiDB-lite"/>
    </source>
</evidence>
<keyword evidence="3" id="KW-1185">Reference proteome</keyword>
<feature type="compositionally biased region" description="Low complexity" evidence="1">
    <location>
        <begin position="43"/>
        <end position="64"/>
    </location>
</feature>
<evidence type="ECO:0000313" key="2">
    <source>
        <dbReference type="EMBL" id="EGT30328.1"/>
    </source>
</evidence>
<dbReference type="InParanoid" id="G0M7L2"/>
<dbReference type="EMBL" id="GL379786">
    <property type="protein sequence ID" value="EGT30328.1"/>
    <property type="molecule type" value="Genomic_DNA"/>
</dbReference>
<feature type="compositionally biased region" description="Pro residues" evidence="1">
    <location>
        <begin position="117"/>
        <end position="140"/>
    </location>
</feature>
<dbReference type="eggNOG" id="ENOG502TJAT">
    <property type="taxonomic scope" value="Eukaryota"/>
</dbReference>
<dbReference type="OMA" id="CPERIFP"/>
<sequence>MPPDVNRNVPSPRPERVYRMPVVEDESPERARPAQAQDRNGNRGRNQPAARANNNANNNANNDAGEADQIRIPWPLRRLLGAQIARYMRMRIAARRARLMNVATVGSPHVAIRGPRPNEPGPSNPGPSQPGPSQPGPSQPGPSRRY</sequence>
<dbReference type="Proteomes" id="UP000008068">
    <property type="component" value="Unassembled WGS sequence"/>
</dbReference>
<feature type="region of interest" description="Disordered" evidence="1">
    <location>
        <begin position="104"/>
        <end position="146"/>
    </location>
</feature>
<dbReference type="AlphaFoldDB" id="G0M7L2"/>
<organism evidence="3">
    <name type="scientific">Caenorhabditis brenneri</name>
    <name type="common">Nematode worm</name>
    <dbReference type="NCBI Taxonomy" id="135651"/>
    <lineage>
        <taxon>Eukaryota</taxon>
        <taxon>Metazoa</taxon>
        <taxon>Ecdysozoa</taxon>
        <taxon>Nematoda</taxon>
        <taxon>Chromadorea</taxon>
        <taxon>Rhabditida</taxon>
        <taxon>Rhabditina</taxon>
        <taxon>Rhabditomorpha</taxon>
        <taxon>Rhabditoidea</taxon>
        <taxon>Rhabditidae</taxon>
        <taxon>Peloderinae</taxon>
        <taxon>Caenorhabditis</taxon>
    </lineage>
</organism>
<name>G0M7L2_CAEBE</name>
<gene>
    <name evidence="2" type="ORF">CAEBREN_03672</name>
</gene>
<dbReference type="HOGENOM" id="CLU_1866995_0_0_1"/>
<feature type="region of interest" description="Disordered" evidence="1">
    <location>
        <begin position="1"/>
        <end position="73"/>
    </location>
</feature>